<reference evidence="7 8" key="1">
    <citation type="submission" date="2019-03" db="EMBL/GenBank/DDBJ databases">
        <title>Arenimonas daejeonensis sp. nov., isolated from compost.</title>
        <authorList>
            <person name="Jeon C.O."/>
        </authorList>
    </citation>
    <scope>NUCLEOTIDE SEQUENCE [LARGE SCALE GENOMIC DNA]</scope>
    <source>
        <strain evidence="7 8">R29</strain>
    </source>
</reference>
<accession>A0A5C4RP11</accession>
<organism evidence="7 8">
    <name type="scientific">Arenimonas terrae</name>
    <dbReference type="NCBI Taxonomy" id="2546226"/>
    <lineage>
        <taxon>Bacteria</taxon>
        <taxon>Pseudomonadati</taxon>
        <taxon>Pseudomonadota</taxon>
        <taxon>Gammaproteobacteria</taxon>
        <taxon>Lysobacterales</taxon>
        <taxon>Lysobacteraceae</taxon>
        <taxon>Arenimonas</taxon>
    </lineage>
</organism>
<dbReference type="InterPro" id="IPR011009">
    <property type="entry name" value="Kinase-like_dom_sf"/>
</dbReference>
<proteinExistence type="predicted"/>
<gene>
    <name evidence="7" type="ORF">E1B00_14160</name>
</gene>
<dbReference type="Proteomes" id="UP000305760">
    <property type="component" value="Unassembled WGS sequence"/>
</dbReference>
<dbReference type="PANTHER" id="PTHR43289:SF34">
    <property type="entry name" value="SERINE_THREONINE-PROTEIN KINASE YBDM-RELATED"/>
    <property type="match status" value="1"/>
</dbReference>
<keyword evidence="1" id="KW-0808">Transferase</keyword>
<name>A0A5C4RP11_9GAMM</name>
<feature type="domain" description="Protein kinase" evidence="6">
    <location>
        <begin position="79"/>
        <end position="367"/>
    </location>
</feature>
<dbReference type="OrthoDB" id="9801841at2"/>
<dbReference type="InterPro" id="IPR011990">
    <property type="entry name" value="TPR-like_helical_dom_sf"/>
</dbReference>
<keyword evidence="4" id="KW-0067">ATP-binding</keyword>
<dbReference type="Gene3D" id="1.25.40.10">
    <property type="entry name" value="Tetratricopeptide repeat domain"/>
    <property type="match status" value="2"/>
</dbReference>
<keyword evidence="2" id="KW-0547">Nucleotide-binding</keyword>
<dbReference type="Pfam" id="PF13374">
    <property type="entry name" value="TPR_10"/>
    <property type="match status" value="2"/>
</dbReference>
<dbReference type="InterPro" id="IPR008271">
    <property type="entry name" value="Ser/Thr_kinase_AS"/>
</dbReference>
<dbReference type="CDD" id="cd14014">
    <property type="entry name" value="STKc_PknB_like"/>
    <property type="match status" value="1"/>
</dbReference>
<evidence type="ECO:0000259" key="6">
    <source>
        <dbReference type="PROSITE" id="PS50011"/>
    </source>
</evidence>
<evidence type="ECO:0000256" key="1">
    <source>
        <dbReference type="ARBA" id="ARBA00022679"/>
    </source>
</evidence>
<dbReference type="GO" id="GO:0004674">
    <property type="term" value="F:protein serine/threonine kinase activity"/>
    <property type="evidence" value="ECO:0007669"/>
    <property type="project" value="UniProtKB-KW"/>
</dbReference>
<dbReference type="Gene3D" id="3.30.200.20">
    <property type="entry name" value="Phosphorylase Kinase, domain 1"/>
    <property type="match status" value="1"/>
</dbReference>
<sequence length="794" mass="86761">MNTSMEVQVLQWFERVLAQPAAARADWLAAQEMPDAMRERVQRLLDAESAASGFMEATAVQPETPPPEFPKVGDRLGNYELLKALEAGGMGVVYLGRRADDVYDQQVAIKLVRPVHLLAAAEFRRQLISRFEDERSILARMSHPNVARILDGGSTAGGIPYLVMEFVDGVSLTDYCRQNKLDVPARLKLFCKVCDGVQEAHRHLIVHRDLKPDNILVGSNGEPRLLDFGIAKILEQEPLPADGKRQTSLSAMTPAYASPEQVRQQALTTSSDVYSLGVMLYQLLAGVRPYELGGLRPSEAEHVVCDTLPDPMHRMLAKAVLSDAERRQRRAQITPDVERIVAKAMHKEAARRYGSAQELADDIQRYLAGQPVLAHPDSTLYRLGKFVRRHRLGVAAASVALAAVLAATGVALWQAERARQAARDTEQVNNFLMDVLKSSDPFDAGAEISLSEAVDRASAKVPERFAGRPDLSSRVHMALGYSMVSRYKLDLAERELGLALAQSTQAHGADSMPTLRIREAVAQLRSYQGRDDEAVAGWQSVVAGMEALGAQGDKLYAIALNNLGNHYLAIEEYAKADEVLKRAAALPPPADPSTLSPTDPILLVGNQAFVAHGLGDLERAKTLYEQAQAELEKLVPEGSPELASVMNNHAMLLQDLGEKEAAYALSQRSIAMREKIFRGDHPMLVAPVSGLAMWAVGLKKYDEAVALAEKAAKMSERVYAESNHSTAFAWWTLSLAQTKTGDFAAAGESLQRSEREFAKLDPPPEDLAESIPALREHLCDQAKAQGAAVAICAR</sequence>
<evidence type="ECO:0000313" key="7">
    <source>
        <dbReference type="EMBL" id="TNJ32852.1"/>
    </source>
</evidence>
<dbReference type="EMBL" id="SMDR01000004">
    <property type="protein sequence ID" value="TNJ32852.1"/>
    <property type="molecule type" value="Genomic_DNA"/>
</dbReference>
<keyword evidence="5" id="KW-0802">TPR repeat</keyword>
<evidence type="ECO:0000256" key="3">
    <source>
        <dbReference type="ARBA" id="ARBA00022777"/>
    </source>
</evidence>
<dbReference type="Pfam" id="PF00069">
    <property type="entry name" value="Pkinase"/>
    <property type="match status" value="1"/>
</dbReference>
<dbReference type="AlphaFoldDB" id="A0A5C4RP11"/>
<dbReference type="PROSITE" id="PS50011">
    <property type="entry name" value="PROTEIN_KINASE_DOM"/>
    <property type="match status" value="1"/>
</dbReference>
<dbReference type="PROSITE" id="PS50005">
    <property type="entry name" value="TPR"/>
    <property type="match status" value="1"/>
</dbReference>
<evidence type="ECO:0000256" key="2">
    <source>
        <dbReference type="ARBA" id="ARBA00022741"/>
    </source>
</evidence>
<keyword evidence="3 7" id="KW-0418">Kinase</keyword>
<evidence type="ECO:0000256" key="4">
    <source>
        <dbReference type="ARBA" id="ARBA00022840"/>
    </source>
</evidence>
<keyword evidence="8" id="KW-1185">Reference proteome</keyword>
<comment type="caution">
    <text evidence="7">The sequence shown here is derived from an EMBL/GenBank/DDBJ whole genome shotgun (WGS) entry which is preliminary data.</text>
</comment>
<dbReference type="PROSITE" id="PS00108">
    <property type="entry name" value="PROTEIN_KINASE_ST"/>
    <property type="match status" value="1"/>
</dbReference>
<keyword evidence="7" id="KW-0723">Serine/threonine-protein kinase</keyword>
<dbReference type="PANTHER" id="PTHR43289">
    <property type="entry name" value="MITOGEN-ACTIVATED PROTEIN KINASE KINASE KINASE 20-RELATED"/>
    <property type="match status" value="1"/>
</dbReference>
<protein>
    <submittedName>
        <fullName evidence="7">Serine/threonine protein kinase</fullName>
    </submittedName>
</protein>
<feature type="repeat" description="TPR" evidence="5">
    <location>
        <begin position="557"/>
        <end position="590"/>
    </location>
</feature>
<dbReference type="SUPFAM" id="SSF48452">
    <property type="entry name" value="TPR-like"/>
    <property type="match status" value="2"/>
</dbReference>
<evidence type="ECO:0000313" key="8">
    <source>
        <dbReference type="Proteomes" id="UP000305760"/>
    </source>
</evidence>
<dbReference type="SMART" id="SM00220">
    <property type="entry name" value="S_TKc"/>
    <property type="match status" value="1"/>
</dbReference>
<dbReference type="RefSeq" id="WP_139449926.1">
    <property type="nucleotide sequence ID" value="NZ_SMDR01000004.1"/>
</dbReference>
<dbReference type="SUPFAM" id="SSF56112">
    <property type="entry name" value="Protein kinase-like (PK-like)"/>
    <property type="match status" value="1"/>
</dbReference>
<dbReference type="InterPro" id="IPR019734">
    <property type="entry name" value="TPR_rpt"/>
</dbReference>
<dbReference type="GO" id="GO:0005524">
    <property type="term" value="F:ATP binding"/>
    <property type="evidence" value="ECO:0007669"/>
    <property type="project" value="UniProtKB-KW"/>
</dbReference>
<dbReference type="InterPro" id="IPR000719">
    <property type="entry name" value="Prot_kinase_dom"/>
</dbReference>
<dbReference type="Gene3D" id="1.10.510.10">
    <property type="entry name" value="Transferase(Phosphotransferase) domain 1"/>
    <property type="match status" value="1"/>
</dbReference>
<evidence type="ECO:0000256" key="5">
    <source>
        <dbReference type="PROSITE-ProRule" id="PRU00339"/>
    </source>
</evidence>